<accession>A0A7X2NLV7</accession>
<gene>
    <name evidence="1" type="ORF">FYJ39_12000</name>
</gene>
<dbReference type="Proteomes" id="UP000429958">
    <property type="component" value="Unassembled WGS sequence"/>
</dbReference>
<keyword evidence="2" id="KW-1185">Reference proteome</keyword>
<reference evidence="1 2" key="1">
    <citation type="submission" date="2019-08" db="EMBL/GenBank/DDBJ databases">
        <title>In-depth cultivation of the pig gut microbiome towards novel bacterial diversity and tailored functional studies.</title>
        <authorList>
            <person name="Wylensek D."/>
            <person name="Hitch T.C.A."/>
            <person name="Clavel T."/>
        </authorList>
    </citation>
    <scope>NUCLEOTIDE SEQUENCE [LARGE SCALE GENOMIC DNA]</scope>
    <source>
        <strain evidence="1 2">WCA-389-WT-23D1</strain>
    </source>
</reference>
<evidence type="ECO:0000313" key="1">
    <source>
        <dbReference type="EMBL" id="MSS37275.1"/>
    </source>
</evidence>
<comment type="caution">
    <text evidence="1">The sequence shown here is derived from an EMBL/GenBank/DDBJ whole genome shotgun (WGS) entry which is preliminary data.</text>
</comment>
<dbReference type="EMBL" id="VUMD01000010">
    <property type="protein sequence ID" value="MSS37275.1"/>
    <property type="molecule type" value="Genomic_DNA"/>
</dbReference>
<evidence type="ECO:0008006" key="3">
    <source>
        <dbReference type="Google" id="ProtNLM"/>
    </source>
</evidence>
<organism evidence="1 2">
    <name type="scientific">Clostridium porci</name>
    <dbReference type="NCBI Taxonomy" id="2605778"/>
    <lineage>
        <taxon>Bacteria</taxon>
        <taxon>Bacillati</taxon>
        <taxon>Bacillota</taxon>
        <taxon>Clostridia</taxon>
        <taxon>Eubacteriales</taxon>
        <taxon>Clostridiaceae</taxon>
        <taxon>Clostridium</taxon>
    </lineage>
</organism>
<protein>
    <recommendedName>
        <fullName evidence="3">ApeA N-terminal domain-containing protein</fullName>
    </recommendedName>
</protein>
<dbReference type="AlphaFoldDB" id="A0A7X2NLV7"/>
<dbReference type="RefSeq" id="WP_154472712.1">
    <property type="nucleotide sequence ID" value="NZ_VUMD01000010.1"/>
</dbReference>
<evidence type="ECO:0000313" key="2">
    <source>
        <dbReference type="Proteomes" id="UP000429958"/>
    </source>
</evidence>
<proteinExistence type="predicted"/>
<sequence length="484" mass="56657">MIDMKGFVEYEDKRYPFSFSNSRLDLYPDKFDSKSIEEWFAPFERGKVIENIHLHGVTANRKNVIFEVSEQHSDQEGFLSFDVYSIFEYDSVRYQYYNEDGKHKYNKKETKIRGIKFSGMDVDVFYPPEKAYLIETFHKEEIVTKVGVKRIVETSLGSIEWNGVKIEFTAQYTVNQSFSPEPLRSASEIIASFSEAVSLDFVKEIYLGVYQTFRYIMRRNNIVFNNIDIFDISEKNLRDMFGKFYDLRMNDEKENNSKVKRRVLSYDCIGEKFAELLRTFLEGIIYIDHLPDSIDKTNKFGPDRMIFDFVAFEREYANLYPEEEVRSEKYLEAKNDALVAMDELINKKSGKVKRYLTTFRKRIAADENSLADRILLVIKDCSSIMDPFLIYELGKEYNTEVDEITPLENIASKMNTLRNDMAHGNLDIQLDKEHIFGFAIMETLLYAMRLKALGIKDRKIQEGIIASVYKGIHIKTTKNGLPTY</sequence>
<name>A0A7X2NLV7_9CLOT</name>